<keyword evidence="2" id="KW-1133">Transmembrane helix</keyword>
<feature type="region of interest" description="Disordered" evidence="1">
    <location>
        <begin position="1"/>
        <end position="20"/>
    </location>
</feature>
<evidence type="ECO:0000313" key="4">
    <source>
        <dbReference type="EMBL" id="SPF67373.1"/>
    </source>
</evidence>
<feature type="transmembrane region" description="Helical" evidence="2">
    <location>
        <begin position="32"/>
        <end position="52"/>
    </location>
</feature>
<protein>
    <submittedName>
        <fullName evidence="4">Alkyl hydroperoxide reductase subunit C/ Thiol specific antioxidant</fullName>
    </submittedName>
</protein>
<dbReference type="Gene3D" id="3.40.30.10">
    <property type="entry name" value="Glutaredoxin"/>
    <property type="match status" value="1"/>
</dbReference>
<evidence type="ECO:0000256" key="2">
    <source>
        <dbReference type="SAM" id="Phobius"/>
    </source>
</evidence>
<reference evidence="5" key="1">
    <citation type="submission" date="2018-02" db="EMBL/GenBank/DDBJ databases">
        <authorList>
            <person name="Hornung B."/>
        </authorList>
    </citation>
    <scope>NUCLEOTIDE SEQUENCE [LARGE SCALE GENOMIC DNA]</scope>
</reference>
<dbReference type="InterPro" id="IPR050553">
    <property type="entry name" value="Thioredoxin_ResA/DsbE_sf"/>
</dbReference>
<dbReference type="InterPro" id="IPR036249">
    <property type="entry name" value="Thioredoxin-like_sf"/>
</dbReference>
<name>A0A375I1V3_9ACTN</name>
<dbReference type="Pfam" id="PF00578">
    <property type="entry name" value="AhpC-TSA"/>
    <property type="match status" value="1"/>
</dbReference>
<dbReference type="Proteomes" id="UP000265962">
    <property type="component" value="Unassembled WGS sequence"/>
</dbReference>
<dbReference type="PANTHER" id="PTHR42852:SF13">
    <property type="entry name" value="PROTEIN DIPZ"/>
    <property type="match status" value="1"/>
</dbReference>
<dbReference type="EMBL" id="OMOH01000001">
    <property type="protein sequence ID" value="SPF67373.1"/>
    <property type="molecule type" value="Genomic_DNA"/>
</dbReference>
<feature type="compositionally biased region" description="Polar residues" evidence="1">
    <location>
        <begin position="7"/>
        <end position="17"/>
    </location>
</feature>
<keyword evidence="2" id="KW-0812">Transmembrane</keyword>
<proteinExistence type="predicted"/>
<gene>
    <name evidence="4" type="ORF">PROPJV5_0389</name>
</gene>
<dbReference type="GO" id="GO:0016491">
    <property type="term" value="F:oxidoreductase activity"/>
    <property type="evidence" value="ECO:0007669"/>
    <property type="project" value="InterPro"/>
</dbReference>
<feature type="domain" description="Thioredoxin" evidence="3">
    <location>
        <begin position="76"/>
        <end position="214"/>
    </location>
</feature>
<dbReference type="PANTHER" id="PTHR42852">
    <property type="entry name" value="THIOL:DISULFIDE INTERCHANGE PROTEIN DSBE"/>
    <property type="match status" value="1"/>
</dbReference>
<dbReference type="SUPFAM" id="SSF52833">
    <property type="entry name" value="Thioredoxin-like"/>
    <property type="match status" value="1"/>
</dbReference>
<evidence type="ECO:0000256" key="1">
    <source>
        <dbReference type="SAM" id="MobiDB-lite"/>
    </source>
</evidence>
<dbReference type="InterPro" id="IPR000866">
    <property type="entry name" value="AhpC/TSA"/>
</dbReference>
<accession>A0A375I1V3</accession>
<dbReference type="AlphaFoldDB" id="A0A375I1V3"/>
<organism evidence="4 5">
    <name type="scientific">Propionibacterium ruminifibrarum</name>
    <dbReference type="NCBI Taxonomy" id="1962131"/>
    <lineage>
        <taxon>Bacteria</taxon>
        <taxon>Bacillati</taxon>
        <taxon>Actinomycetota</taxon>
        <taxon>Actinomycetes</taxon>
        <taxon>Propionibacteriales</taxon>
        <taxon>Propionibacteriaceae</taxon>
        <taxon>Propionibacterium</taxon>
    </lineage>
</organism>
<dbReference type="PROSITE" id="PS51352">
    <property type="entry name" value="THIOREDOXIN_2"/>
    <property type="match status" value="1"/>
</dbReference>
<dbReference type="CDD" id="cd02966">
    <property type="entry name" value="TlpA_like_family"/>
    <property type="match status" value="1"/>
</dbReference>
<dbReference type="GO" id="GO:0016209">
    <property type="term" value="F:antioxidant activity"/>
    <property type="evidence" value="ECO:0007669"/>
    <property type="project" value="InterPro"/>
</dbReference>
<keyword evidence="5" id="KW-1185">Reference proteome</keyword>
<dbReference type="InterPro" id="IPR013766">
    <property type="entry name" value="Thioredoxin_domain"/>
</dbReference>
<keyword evidence="2" id="KW-0472">Membrane</keyword>
<evidence type="ECO:0000313" key="5">
    <source>
        <dbReference type="Proteomes" id="UP000265962"/>
    </source>
</evidence>
<dbReference type="RefSeq" id="WP_119714627.1">
    <property type="nucleotide sequence ID" value="NZ_OMOH01000001.1"/>
</dbReference>
<evidence type="ECO:0000259" key="3">
    <source>
        <dbReference type="PROSITE" id="PS51352"/>
    </source>
</evidence>
<dbReference type="OrthoDB" id="9790194at2"/>
<sequence>MPDRHNAGSTPPVTQRATAGESGWARFRRSPLFTLLVLVVTAVVVIAGVWLVNHHDESDEAGITSVQVSGGAGKLVEVGQQAPDFAAATIDGQTVTLSELRGHPVWLVFEATWCAACRSEAPDIEEAYQHGRRAGLETVGVYLSEDSDAVQRYVNTLGLTYSQVPDAGSRIAGSFGVMGIPSHVFIDADGVVQVAHPGALSAGQMISEVNRLTGQG</sequence>